<reference evidence="1" key="1">
    <citation type="journal article" date="2015" name="Nature">
        <title>Complex archaea that bridge the gap between prokaryotes and eukaryotes.</title>
        <authorList>
            <person name="Spang A."/>
            <person name="Saw J.H."/>
            <person name="Jorgensen S.L."/>
            <person name="Zaremba-Niedzwiedzka K."/>
            <person name="Martijn J."/>
            <person name="Lind A.E."/>
            <person name="van Eijk R."/>
            <person name="Schleper C."/>
            <person name="Guy L."/>
            <person name="Ettema T.J."/>
        </authorList>
    </citation>
    <scope>NUCLEOTIDE SEQUENCE</scope>
</reference>
<name>A0A0F9USK0_9ZZZZ</name>
<dbReference type="AlphaFoldDB" id="A0A0F9USK0"/>
<proteinExistence type="predicted"/>
<comment type="caution">
    <text evidence="1">The sequence shown here is derived from an EMBL/GenBank/DDBJ whole genome shotgun (WGS) entry which is preliminary data.</text>
</comment>
<sequence>MPKFQFIPALTLTLTALASNCVGAASFSVVQLERQGSSSVATEVYVHGDIDAGDGERFRDLARRHEIKTGTVYFNSVGGRLDEAMSIGTSIRRLGLNTGVGNREAATNRLMPAECLSACVMAFAGGKYRFLDARSVIAVHRFYSRSIGSEDLALGQIVAASITSYLTEMGVSPALFEKMVSVGDQLTKLPLAQAEAFGLVNNGVLPTEWSIQGVAGRVFLRGSQETWNGEGTIELSCAENGYLVLDAGFGAGANTDRILSEAVNYSVRSGRDFIGVDLLRPASVQSGTLLSSASISPSLAYSLSHAASIGFSWHPSGRDIFYGFSIPTSGYEDVIRSFVTHCSSHQ</sequence>
<dbReference type="Gene3D" id="3.90.226.10">
    <property type="entry name" value="2-enoyl-CoA Hydratase, Chain A, domain 1"/>
    <property type="match status" value="1"/>
</dbReference>
<gene>
    <name evidence="1" type="ORF">LCGC14_0170140</name>
</gene>
<organism evidence="1">
    <name type="scientific">marine sediment metagenome</name>
    <dbReference type="NCBI Taxonomy" id="412755"/>
    <lineage>
        <taxon>unclassified sequences</taxon>
        <taxon>metagenomes</taxon>
        <taxon>ecological metagenomes</taxon>
    </lineage>
</organism>
<dbReference type="InterPro" id="IPR029045">
    <property type="entry name" value="ClpP/crotonase-like_dom_sf"/>
</dbReference>
<dbReference type="EMBL" id="LAZR01000066">
    <property type="protein sequence ID" value="KKN96085.1"/>
    <property type="molecule type" value="Genomic_DNA"/>
</dbReference>
<dbReference type="SUPFAM" id="SSF52096">
    <property type="entry name" value="ClpP/crotonase"/>
    <property type="match status" value="1"/>
</dbReference>
<protein>
    <submittedName>
        <fullName evidence="1">Uncharacterized protein</fullName>
    </submittedName>
</protein>
<evidence type="ECO:0000313" key="1">
    <source>
        <dbReference type="EMBL" id="KKN96085.1"/>
    </source>
</evidence>
<accession>A0A0F9USK0</accession>